<dbReference type="PANTHER" id="PTHR43775">
    <property type="entry name" value="FATTY ACID SYNTHASE"/>
    <property type="match status" value="1"/>
</dbReference>
<keyword evidence="6" id="KW-0012">Acyltransferase</keyword>
<dbReference type="InterPro" id="IPR050091">
    <property type="entry name" value="PKS_NRPS_Biosynth_Enz"/>
</dbReference>
<dbReference type="InterPro" id="IPR014043">
    <property type="entry name" value="Acyl_transferase_dom"/>
</dbReference>
<dbReference type="SUPFAM" id="SSF52151">
    <property type="entry name" value="FabD/lysophospholipase-like"/>
    <property type="match status" value="1"/>
</dbReference>
<protein>
    <submittedName>
        <fullName evidence="9">Acyl transferase domain-containing protein</fullName>
    </submittedName>
</protein>
<dbReference type="GO" id="GO:0004312">
    <property type="term" value="F:fatty acid synthase activity"/>
    <property type="evidence" value="ECO:0007669"/>
    <property type="project" value="TreeGrafter"/>
</dbReference>
<evidence type="ECO:0000256" key="1">
    <source>
        <dbReference type="ARBA" id="ARBA00022450"/>
    </source>
</evidence>
<reference evidence="9 10" key="1">
    <citation type="submission" date="2020-08" db="EMBL/GenBank/DDBJ databases">
        <title>Genomic Encyclopedia of Type Strains, Phase III (KMG-III): the genomes of soil and plant-associated and newly described type strains.</title>
        <authorList>
            <person name="Whitman W."/>
        </authorList>
    </citation>
    <scope>NUCLEOTIDE SEQUENCE [LARGE SCALE GENOMIC DNA]</scope>
    <source>
        <strain evidence="9 10">CECT 3265</strain>
    </source>
</reference>
<evidence type="ECO:0000256" key="7">
    <source>
        <dbReference type="SAM" id="MobiDB-lite"/>
    </source>
</evidence>
<dbReference type="Pfam" id="PF00109">
    <property type="entry name" value="ketoacyl-synt"/>
    <property type="match status" value="1"/>
</dbReference>
<dbReference type="PROSITE" id="PS00012">
    <property type="entry name" value="PHOSPHOPANTETHEINE"/>
    <property type="match status" value="1"/>
</dbReference>
<dbReference type="SUPFAM" id="SSF55048">
    <property type="entry name" value="Probable ACP-binding domain of malonyl-CoA ACP transacylase"/>
    <property type="match status" value="1"/>
</dbReference>
<dbReference type="RefSeq" id="WP_184734367.1">
    <property type="nucleotide sequence ID" value="NZ_BMRW01000002.1"/>
</dbReference>
<dbReference type="GO" id="GO:0031177">
    <property type="term" value="F:phosphopantetheine binding"/>
    <property type="evidence" value="ECO:0007669"/>
    <property type="project" value="InterPro"/>
</dbReference>
<dbReference type="Gene3D" id="3.40.47.10">
    <property type="match status" value="1"/>
</dbReference>
<dbReference type="GO" id="GO:0017000">
    <property type="term" value="P:antibiotic biosynthetic process"/>
    <property type="evidence" value="ECO:0007669"/>
    <property type="project" value="UniProtKB-KW"/>
</dbReference>
<gene>
    <name evidence="9" type="ORF">FHS38_003396</name>
</gene>
<dbReference type="InterPro" id="IPR020841">
    <property type="entry name" value="PKS_Beta-ketoAc_synthase_dom"/>
</dbReference>
<dbReference type="InterPro" id="IPR036736">
    <property type="entry name" value="ACP-like_sf"/>
</dbReference>
<dbReference type="InterPro" id="IPR009081">
    <property type="entry name" value="PP-bd_ACP"/>
</dbReference>
<sequence length="854" mass="89353">MRHEGPIVVIGVAGLSGHDAGAARDAADEQAAGDRMVEAARAAVEQAGLGLDVLREGRTAVVTGAGGRATGFSGRIAAALGLTGASISLDITDAPALTALHLAAQSLRSGECSYALAGAELDDGVGALLLTHESGLASTGASALAVVSGSAVGHAPAQDDRARVIGQALKAACLGPDETATQSVGGLAGVIETVLAGLTGDSERSGGPGPRRPTGVSEFGADGTAAHVVLDDPRTMTDRTQLPWVVSALSPQALQARAASLAVHLDAAPAAPADAAHTLLTVPPARHRAVVVGAGRAAMRQGLRTLATGGDAPHLVRGTASGSRRPVFVFPGQGSQWIGMAVELLDSSEVFRDSVHACAEALSEFVDWSLIDVLREAPGAPPLRRVDVLQPTLWATMVSLAEVWRSYGVEPAAVVGHCYGEIAAAQVAGGLDLRDAARLLARRSRAWLRLVGKGTVISVGTSAQDITSRMTAWPDAVELAAVNGPRSVALSGPPDALDGIVAELTAQGVYAKRIPGVETVGHCSQVDTLREHLLEVLRPVSPRSSVVPFHSTVDGEQRDTATLDTDYWYLNTRSQVRFHDAVRSLLVAGHRTFIEVSPHPLLGMSIEDTAAELGIGDVAVLGTLRRGQGDTHRVLVSVAEAYVRGVDVDWSPAFTGTTPRRIDLPALVDFTTDAEASWTDRVRALPEADRADAVADLVRRALTEVLASGSTDVFEADTAFKEMGLSSLSAVQLRNRLREFTGLHLPATIAFDHPTPAALARHLRTTLFENTEGRQHPERPEVALLAALEQADSALERLSADSDFAGQIEERLKSLTDRAKRMGHAAPEDSAADRFASADDDEMFALIEERFGIS</sequence>
<evidence type="ECO:0000259" key="8">
    <source>
        <dbReference type="PROSITE" id="PS50075"/>
    </source>
</evidence>
<keyword evidence="5" id="KW-0511">Multifunctional enzyme</keyword>
<dbReference type="PROSITE" id="PS50075">
    <property type="entry name" value="CARRIER"/>
    <property type="match status" value="1"/>
</dbReference>
<accession>A0A7W7PF45</accession>
<dbReference type="InterPro" id="IPR006162">
    <property type="entry name" value="Ppantetheine_attach_site"/>
</dbReference>
<evidence type="ECO:0000256" key="6">
    <source>
        <dbReference type="ARBA" id="ARBA00023315"/>
    </source>
</evidence>
<dbReference type="SMART" id="SM00827">
    <property type="entry name" value="PKS_AT"/>
    <property type="match status" value="1"/>
</dbReference>
<evidence type="ECO:0000256" key="3">
    <source>
        <dbReference type="ARBA" id="ARBA00022679"/>
    </source>
</evidence>
<dbReference type="GO" id="GO:0006633">
    <property type="term" value="P:fatty acid biosynthetic process"/>
    <property type="evidence" value="ECO:0007669"/>
    <property type="project" value="TreeGrafter"/>
</dbReference>
<dbReference type="SUPFAM" id="SSF53901">
    <property type="entry name" value="Thiolase-like"/>
    <property type="match status" value="1"/>
</dbReference>
<evidence type="ECO:0000256" key="2">
    <source>
        <dbReference type="ARBA" id="ARBA00022553"/>
    </source>
</evidence>
<comment type="caution">
    <text evidence="9">The sequence shown here is derived from an EMBL/GenBank/DDBJ whole genome shotgun (WGS) entry which is preliminary data.</text>
</comment>
<keyword evidence="3 9" id="KW-0808">Transferase</keyword>
<evidence type="ECO:0000256" key="5">
    <source>
        <dbReference type="ARBA" id="ARBA00023268"/>
    </source>
</evidence>
<dbReference type="SUPFAM" id="SSF47336">
    <property type="entry name" value="ACP-like"/>
    <property type="match status" value="1"/>
</dbReference>
<proteinExistence type="predicted"/>
<dbReference type="SMART" id="SM00823">
    <property type="entry name" value="PKS_PP"/>
    <property type="match status" value="1"/>
</dbReference>
<dbReference type="InterPro" id="IPR020806">
    <property type="entry name" value="PKS_PP-bd"/>
</dbReference>
<dbReference type="AlphaFoldDB" id="A0A7W7PF45"/>
<dbReference type="Proteomes" id="UP000556436">
    <property type="component" value="Unassembled WGS sequence"/>
</dbReference>
<dbReference type="SMART" id="SM01294">
    <property type="entry name" value="PKS_PP_betabranch"/>
    <property type="match status" value="1"/>
</dbReference>
<dbReference type="EMBL" id="JACHJG010000006">
    <property type="protein sequence ID" value="MBB4887342.1"/>
    <property type="molecule type" value="Genomic_DNA"/>
</dbReference>
<dbReference type="InterPro" id="IPR016039">
    <property type="entry name" value="Thiolase-like"/>
</dbReference>
<feature type="region of interest" description="Disordered" evidence="7">
    <location>
        <begin position="199"/>
        <end position="219"/>
    </location>
</feature>
<evidence type="ECO:0000313" key="9">
    <source>
        <dbReference type="EMBL" id="MBB4887342.1"/>
    </source>
</evidence>
<keyword evidence="1" id="KW-0596">Phosphopantetheine</keyword>
<dbReference type="SMART" id="SM00825">
    <property type="entry name" value="PKS_KS"/>
    <property type="match status" value="1"/>
</dbReference>
<dbReference type="Pfam" id="PF00698">
    <property type="entry name" value="Acyl_transf_1"/>
    <property type="match status" value="1"/>
</dbReference>
<keyword evidence="4" id="KW-0045">Antibiotic biosynthesis</keyword>
<dbReference type="Gene3D" id="1.10.1200.10">
    <property type="entry name" value="ACP-like"/>
    <property type="match status" value="1"/>
</dbReference>
<evidence type="ECO:0000256" key="4">
    <source>
        <dbReference type="ARBA" id="ARBA00023194"/>
    </source>
</evidence>
<dbReference type="Pfam" id="PF00550">
    <property type="entry name" value="PP-binding"/>
    <property type="match status" value="1"/>
</dbReference>
<dbReference type="Gene3D" id="3.40.366.10">
    <property type="entry name" value="Malonyl-Coenzyme A Acyl Carrier Protein, domain 2"/>
    <property type="match status" value="1"/>
</dbReference>
<dbReference type="InterPro" id="IPR016036">
    <property type="entry name" value="Malonyl_transacylase_ACP-bd"/>
</dbReference>
<dbReference type="InterPro" id="IPR016035">
    <property type="entry name" value="Acyl_Trfase/lysoPLipase"/>
</dbReference>
<name>A0A7W7PF45_STRNE</name>
<evidence type="ECO:0000313" key="10">
    <source>
        <dbReference type="Proteomes" id="UP000556436"/>
    </source>
</evidence>
<feature type="domain" description="Carrier" evidence="8">
    <location>
        <begin position="692"/>
        <end position="767"/>
    </location>
</feature>
<organism evidence="9 10">
    <name type="scientific">Streptomyces netropsis</name>
    <name type="common">Streptoverticillium netropsis</name>
    <dbReference type="NCBI Taxonomy" id="55404"/>
    <lineage>
        <taxon>Bacteria</taxon>
        <taxon>Bacillati</taxon>
        <taxon>Actinomycetota</taxon>
        <taxon>Actinomycetes</taxon>
        <taxon>Kitasatosporales</taxon>
        <taxon>Streptomycetaceae</taxon>
        <taxon>Streptomyces</taxon>
    </lineage>
</organism>
<keyword evidence="10" id="KW-1185">Reference proteome</keyword>
<dbReference type="PANTHER" id="PTHR43775:SF51">
    <property type="entry name" value="INACTIVE PHENOLPHTHIOCEROL SYNTHESIS POLYKETIDE SYNTHASE TYPE I PKS1-RELATED"/>
    <property type="match status" value="1"/>
</dbReference>
<keyword evidence="2" id="KW-0597">Phosphoprotein</keyword>
<dbReference type="InterPro" id="IPR001227">
    <property type="entry name" value="Ac_transferase_dom_sf"/>
</dbReference>
<dbReference type="InterPro" id="IPR014030">
    <property type="entry name" value="Ketoacyl_synth_N"/>
</dbReference>
<dbReference type="Gene3D" id="3.30.70.3290">
    <property type="match status" value="1"/>
</dbReference>